<organism evidence="2 3">
    <name type="scientific">Lactococcus allomyrinae</name>
    <dbReference type="NCBI Taxonomy" id="2419773"/>
    <lineage>
        <taxon>Bacteria</taxon>
        <taxon>Bacillati</taxon>
        <taxon>Bacillota</taxon>
        <taxon>Bacilli</taxon>
        <taxon>Lactobacillales</taxon>
        <taxon>Streptococcaceae</taxon>
        <taxon>Lactococcus</taxon>
    </lineage>
</organism>
<dbReference type="RefSeq" id="WP_120771380.1">
    <property type="nucleotide sequence ID" value="NZ_CP032627.1"/>
</dbReference>
<protein>
    <submittedName>
        <fullName evidence="2">Uncharacterized protein</fullName>
    </submittedName>
</protein>
<feature type="transmembrane region" description="Helical" evidence="1">
    <location>
        <begin position="6"/>
        <end position="26"/>
    </location>
</feature>
<gene>
    <name evidence="2" type="ORF">D7I46_02145</name>
</gene>
<keyword evidence="1" id="KW-1133">Transmembrane helix</keyword>
<reference evidence="2 3" key="1">
    <citation type="submission" date="2018-09" db="EMBL/GenBank/DDBJ databases">
        <title>Genome sequencing of strain 1JSPR-7.</title>
        <authorList>
            <person name="Heo J."/>
            <person name="Kim S.-J."/>
            <person name="Kwon S.-W."/>
        </authorList>
    </citation>
    <scope>NUCLEOTIDE SEQUENCE [LARGE SCALE GENOMIC DNA]</scope>
    <source>
        <strain evidence="2 3">1JSPR-7</strain>
    </source>
</reference>
<evidence type="ECO:0000313" key="3">
    <source>
        <dbReference type="Proteomes" id="UP000269374"/>
    </source>
</evidence>
<dbReference type="EMBL" id="CP032627">
    <property type="protein sequence ID" value="AYF99991.1"/>
    <property type="molecule type" value="Genomic_DNA"/>
</dbReference>
<dbReference type="OrthoDB" id="1894615at2"/>
<name>A0A387BD76_9LACT</name>
<keyword evidence="1" id="KW-0812">Transmembrane</keyword>
<dbReference type="AlphaFoldDB" id="A0A387BD76"/>
<keyword evidence="3" id="KW-1185">Reference proteome</keyword>
<dbReference type="Proteomes" id="UP000269374">
    <property type="component" value="Chromosome"/>
</dbReference>
<dbReference type="KEGG" id="lact:D7I46_02145"/>
<proteinExistence type="predicted"/>
<sequence>MNIHQNGSPLLLIPMLIIVFVVNFVASRFMHYECPQCQAHFQTSMTDDMFKPHYFGEREETCPDCGYAGLMRRHSGKN</sequence>
<evidence type="ECO:0000256" key="1">
    <source>
        <dbReference type="SAM" id="Phobius"/>
    </source>
</evidence>
<evidence type="ECO:0000313" key="2">
    <source>
        <dbReference type="EMBL" id="AYF99991.1"/>
    </source>
</evidence>
<accession>A0A387BD76</accession>
<keyword evidence="1" id="KW-0472">Membrane</keyword>